<geneLocation type="plasmid" evidence="3">
    <name>pp2</name>
</geneLocation>
<dbReference type="AlphaFoldDB" id="A0A330JXC0"/>
<gene>
    <name evidence="2" type="ORF">PSCFBP3800_P200070</name>
</gene>
<dbReference type="EMBL" id="LT985191">
    <property type="protein sequence ID" value="SPD89706.1"/>
    <property type="molecule type" value="Genomic_DNA"/>
</dbReference>
<sequence length="89" mass="9650">MERAELVESGLPLVHRLFGFGGSEPLSDGVPGQPGTLGYLVKRQLVAEIHPPNFSHHFHADHLVVSCSESEQENTRVSFRSATTRGSPG</sequence>
<evidence type="ECO:0000313" key="2">
    <source>
        <dbReference type="EMBL" id="SPD89706.1"/>
    </source>
</evidence>
<keyword evidence="2" id="KW-0614">Plasmid</keyword>
<organism evidence="2 3">
    <name type="scientific">Pseudomonas syringae group genomosp. 3</name>
    <dbReference type="NCBI Taxonomy" id="251701"/>
    <lineage>
        <taxon>Bacteria</taxon>
        <taxon>Pseudomonadati</taxon>
        <taxon>Pseudomonadota</taxon>
        <taxon>Gammaproteobacteria</taxon>
        <taxon>Pseudomonadales</taxon>
        <taxon>Pseudomonadaceae</taxon>
        <taxon>Pseudomonas</taxon>
    </lineage>
</organism>
<accession>A0A330JXC0</accession>
<feature type="region of interest" description="Disordered" evidence="1">
    <location>
        <begin position="70"/>
        <end position="89"/>
    </location>
</feature>
<feature type="compositionally biased region" description="Polar residues" evidence="1">
    <location>
        <begin position="75"/>
        <end position="89"/>
    </location>
</feature>
<evidence type="ECO:0000313" key="3">
    <source>
        <dbReference type="Proteomes" id="UP000307241"/>
    </source>
</evidence>
<evidence type="ECO:0000256" key="1">
    <source>
        <dbReference type="SAM" id="MobiDB-lite"/>
    </source>
</evidence>
<dbReference type="Proteomes" id="UP000307241">
    <property type="component" value="Plasmid PP2"/>
</dbReference>
<protein>
    <submittedName>
        <fullName evidence="2">Uncharacterized protein</fullName>
    </submittedName>
</protein>
<name>A0A330JXC0_9PSED</name>
<reference evidence="3" key="1">
    <citation type="submission" date="2018-02" db="EMBL/GenBank/DDBJ databases">
        <authorList>
            <person name="Blom J."/>
        </authorList>
    </citation>
    <scope>NUCLEOTIDE SEQUENCE [LARGE SCALE GENOMIC DNA]</scope>
    <source>
        <strain evidence="3">CFBP 3800</strain>
        <plasmid evidence="3">pp2</plasmid>
    </source>
</reference>
<proteinExistence type="predicted"/>